<dbReference type="InterPro" id="IPR001675">
    <property type="entry name" value="Glyco_trans_29"/>
</dbReference>
<dbReference type="GeneID" id="109463852"/>
<proteinExistence type="inferred from homology"/>
<evidence type="ECO:0000256" key="7">
    <source>
        <dbReference type="ARBA" id="ARBA00022989"/>
    </source>
</evidence>
<dbReference type="InterPro" id="IPR050943">
    <property type="entry name" value="Glycosyltr_29_Sialyltrsf"/>
</dbReference>
<accession>A0A6P4YBW4</accession>
<dbReference type="RefSeq" id="XP_019616287.1">
    <property type="nucleotide sequence ID" value="XM_019760728.1"/>
</dbReference>
<keyword evidence="7 11" id="KW-1133">Transmembrane helix</keyword>
<feature type="transmembrane region" description="Helical" evidence="11">
    <location>
        <begin position="27"/>
        <end position="48"/>
    </location>
</feature>
<protein>
    <submittedName>
        <fullName evidence="13">Alpha-2,8-sialyltransferase 8B-like</fullName>
    </submittedName>
</protein>
<keyword evidence="9 11" id="KW-0472">Membrane</keyword>
<dbReference type="InterPro" id="IPR038578">
    <property type="entry name" value="GT29-like_sf"/>
</dbReference>
<dbReference type="GO" id="GO:0000139">
    <property type="term" value="C:Golgi membrane"/>
    <property type="evidence" value="ECO:0007669"/>
    <property type="project" value="UniProtKB-SubCell"/>
</dbReference>
<dbReference type="GO" id="GO:0009311">
    <property type="term" value="P:oligosaccharide metabolic process"/>
    <property type="evidence" value="ECO:0007669"/>
    <property type="project" value="TreeGrafter"/>
</dbReference>
<dbReference type="OrthoDB" id="10264956at2759"/>
<name>A0A6P4YBW4_BRABE</name>
<keyword evidence="6" id="KW-0735">Signal-anchor</keyword>
<evidence type="ECO:0000313" key="13">
    <source>
        <dbReference type="RefSeq" id="XP_019616287.1"/>
    </source>
</evidence>
<dbReference type="AlphaFoldDB" id="A0A6P4YBW4"/>
<evidence type="ECO:0000256" key="9">
    <source>
        <dbReference type="ARBA" id="ARBA00023136"/>
    </source>
</evidence>
<evidence type="ECO:0000256" key="2">
    <source>
        <dbReference type="ARBA" id="ARBA00006003"/>
    </source>
</evidence>
<dbReference type="CDD" id="cd23963">
    <property type="entry name" value="GT29_ST8SIA"/>
    <property type="match status" value="1"/>
</dbReference>
<dbReference type="Proteomes" id="UP000515135">
    <property type="component" value="Unplaced"/>
</dbReference>
<reference evidence="13" key="1">
    <citation type="submission" date="2025-08" db="UniProtKB">
        <authorList>
            <consortium name="RefSeq"/>
        </authorList>
    </citation>
    <scope>IDENTIFICATION</scope>
    <source>
        <tissue evidence="13">Gonad</tissue>
    </source>
</reference>
<comment type="subcellular location">
    <subcellularLocation>
        <location evidence="1">Golgi apparatus membrane</location>
        <topology evidence="1">Single-pass type II membrane protein</topology>
    </subcellularLocation>
</comment>
<comment type="similarity">
    <text evidence="2">Belongs to the glycosyltransferase 29 family.</text>
</comment>
<keyword evidence="12" id="KW-1185">Reference proteome</keyword>
<sequence>MAETEVTSRRHDDHGAGWRPAAASGELTRFIVSTVMFTAAYFLLAALWRGSLHGMPQFPVYWNGNRTRIRNRTYSGAGFRMSNRPTFQVRNREGNRTGIRILRPTLYFGSLAPDPPWQFRPEANAKIRKSCGKLHPSVHLVKNKMPRLAQYHTTKCDVEEKPRKSEAHCRTDHSGTIGHYNTCAVVGNSGVWLGSHCGNEIDSRDYVIRMNMPVVKGYENDVGRRTSMTILNLSTPKRLQSSARLKNRTQDVYESRLRNIWGAALVTDKRSRSKIISVARKYRVTFSLYSVKGRLSRGINHLASRPAHKKMGGVPTTGMITVLMTTTFCDVPYMYGFFPFQRDARDTPIPYHYYPGDFIKPIKQNEAGHHHMAGEYDFLRDLHKQGVLKMQVGPCGEN</sequence>
<dbReference type="PANTHER" id="PTHR11987">
    <property type="entry name" value="ALPHA-2,8-SIALYLTRANSFERASE"/>
    <property type="match status" value="1"/>
</dbReference>
<keyword evidence="5 11" id="KW-0812">Transmembrane</keyword>
<keyword evidence="4" id="KW-0808">Transferase</keyword>
<dbReference type="KEGG" id="bbel:109463852"/>
<gene>
    <name evidence="13" type="primary">LOC109463852</name>
</gene>
<keyword evidence="8" id="KW-0333">Golgi apparatus</keyword>
<dbReference type="Pfam" id="PF00777">
    <property type="entry name" value="Glyco_transf_29"/>
    <property type="match status" value="1"/>
</dbReference>
<evidence type="ECO:0000256" key="10">
    <source>
        <dbReference type="ARBA" id="ARBA00023180"/>
    </source>
</evidence>
<evidence type="ECO:0000256" key="4">
    <source>
        <dbReference type="ARBA" id="ARBA00022679"/>
    </source>
</evidence>
<evidence type="ECO:0000313" key="12">
    <source>
        <dbReference type="Proteomes" id="UP000515135"/>
    </source>
</evidence>
<evidence type="ECO:0000256" key="8">
    <source>
        <dbReference type="ARBA" id="ARBA00023034"/>
    </source>
</evidence>
<evidence type="ECO:0000256" key="3">
    <source>
        <dbReference type="ARBA" id="ARBA00022676"/>
    </source>
</evidence>
<evidence type="ECO:0000256" key="5">
    <source>
        <dbReference type="ARBA" id="ARBA00022692"/>
    </source>
</evidence>
<keyword evidence="3" id="KW-0328">Glycosyltransferase</keyword>
<dbReference type="Gene3D" id="3.90.1480.20">
    <property type="entry name" value="Glycosyl transferase family 29"/>
    <property type="match status" value="1"/>
</dbReference>
<organism evidence="12 13">
    <name type="scientific">Branchiostoma belcheri</name>
    <name type="common">Amphioxus</name>
    <dbReference type="NCBI Taxonomy" id="7741"/>
    <lineage>
        <taxon>Eukaryota</taxon>
        <taxon>Metazoa</taxon>
        <taxon>Chordata</taxon>
        <taxon>Cephalochordata</taxon>
        <taxon>Leptocardii</taxon>
        <taxon>Amphioxiformes</taxon>
        <taxon>Branchiostomatidae</taxon>
        <taxon>Branchiostoma</taxon>
    </lineage>
</organism>
<evidence type="ECO:0000256" key="1">
    <source>
        <dbReference type="ARBA" id="ARBA00004323"/>
    </source>
</evidence>
<dbReference type="GO" id="GO:0006491">
    <property type="term" value="P:N-glycan processing"/>
    <property type="evidence" value="ECO:0007669"/>
    <property type="project" value="TreeGrafter"/>
</dbReference>
<dbReference type="GO" id="GO:0003828">
    <property type="term" value="F:alpha-N-acetylneuraminate alpha-2,8-sialyltransferase activity"/>
    <property type="evidence" value="ECO:0007669"/>
    <property type="project" value="TreeGrafter"/>
</dbReference>
<dbReference type="PANTHER" id="PTHR11987:SF53">
    <property type="entry name" value="ALPHA-2,8-SIALYLTRANSFERASE 8F-LIKE"/>
    <property type="match status" value="1"/>
</dbReference>
<keyword evidence="10" id="KW-0325">Glycoprotein</keyword>
<evidence type="ECO:0000256" key="11">
    <source>
        <dbReference type="SAM" id="Phobius"/>
    </source>
</evidence>
<evidence type="ECO:0000256" key="6">
    <source>
        <dbReference type="ARBA" id="ARBA00022968"/>
    </source>
</evidence>